<dbReference type="Pfam" id="PF20393">
    <property type="entry name" value="Pro_CA_2"/>
    <property type="match status" value="1"/>
</dbReference>
<dbReference type="InterPro" id="IPR046871">
    <property type="entry name" value="Pro_CA_2"/>
</dbReference>
<gene>
    <name evidence="1" type="ORF">A3F35_02010</name>
</gene>
<evidence type="ECO:0008006" key="3">
    <source>
        <dbReference type="Google" id="ProtNLM"/>
    </source>
</evidence>
<sequence length="120" mass="13555">MNESHQCQALVITCIDYRFVSPQRDFLLPSYEGKYDLISTPGSSKEISKIEDSIATSVKLHDPKEILVFDHENCGAYGVEDSLDAHQTNLLKAKSTLEKTYPNRTVKLFLTGFETVKEIN</sequence>
<dbReference type="GO" id="GO:0004089">
    <property type="term" value="F:carbonate dehydratase activity"/>
    <property type="evidence" value="ECO:0007669"/>
    <property type="project" value="InterPro"/>
</dbReference>
<dbReference type="GO" id="GO:0008270">
    <property type="term" value="F:zinc ion binding"/>
    <property type="evidence" value="ECO:0007669"/>
    <property type="project" value="InterPro"/>
</dbReference>
<evidence type="ECO:0000313" key="2">
    <source>
        <dbReference type="Proteomes" id="UP000178068"/>
    </source>
</evidence>
<dbReference type="SUPFAM" id="SSF53056">
    <property type="entry name" value="beta-carbonic anhydrase, cab"/>
    <property type="match status" value="1"/>
</dbReference>
<dbReference type="AlphaFoldDB" id="A0A1G1WN86"/>
<dbReference type="STRING" id="1802603.A3F35_02010"/>
<reference evidence="1 2" key="1">
    <citation type="journal article" date="2016" name="Nat. Commun.">
        <title>Thousands of microbial genomes shed light on interconnected biogeochemical processes in an aquifer system.</title>
        <authorList>
            <person name="Anantharaman K."/>
            <person name="Brown C.T."/>
            <person name="Hug L.A."/>
            <person name="Sharon I."/>
            <person name="Castelle C.J."/>
            <person name="Probst A.J."/>
            <person name="Thomas B.C."/>
            <person name="Singh A."/>
            <person name="Wilkins M.J."/>
            <person name="Karaoz U."/>
            <person name="Brodie E.L."/>
            <person name="Williams K.H."/>
            <person name="Hubbard S.S."/>
            <person name="Banfield J.F."/>
        </authorList>
    </citation>
    <scope>NUCLEOTIDE SEQUENCE [LARGE SCALE GENOMIC DNA]</scope>
</reference>
<accession>A0A1G1WN86</accession>
<protein>
    <recommendedName>
        <fullName evidence="3">Carbonic anhydrase</fullName>
    </recommendedName>
</protein>
<evidence type="ECO:0000313" key="1">
    <source>
        <dbReference type="EMBL" id="OGY29071.1"/>
    </source>
</evidence>
<dbReference type="Proteomes" id="UP000178068">
    <property type="component" value="Unassembled WGS sequence"/>
</dbReference>
<dbReference type="Gene3D" id="3.40.1050.10">
    <property type="entry name" value="Carbonic anhydrase"/>
    <property type="match status" value="1"/>
</dbReference>
<name>A0A1G1WN86_9BACT</name>
<dbReference type="InterPro" id="IPR036874">
    <property type="entry name" value="Carbonic_anhydrase_sf"/>
</dbReference>
<comment type="caution">
    <text evidence="1">The sequence shown here is derived from an EMBL/GenBank/DDBJ whole genome shotgun (WGS) entry which is preliminary data.</text>
</comment>
<dbReference type="EMBL" id="MHCZ01000042">
    <property type="protein sequence ID" value="OGY29071.1"/>
    <property type="molecule type" value="Genomic_DNA"/>
</dbReference>
<organism evidence="1 2">
    <name type="scientific">Candidatus Woykebacteria bacterium RIFCSPHIGHO2_12_FULL_45_10</name>
    <dbReference type="NCBI Taxonomy" id="1802603"/>
    <lineage>
        <taxon>Bacteria</taxon>
        <taxon>Candidatus Woykeibacteriota</taxon>
    </lineage>
</organism>
<proteinExistence type="predicted"/>